<organism evidence="2 3">
    <name type="scientific">Novosphingobium aquiterrae</name>
    <dbReference type="NCBI Taxonomy" id="624388"/>
    <lineage>
        <taxon>Bacteria</taxon>
        <taxon>Pseudomonadati</taxon>
        <taxon>Pseudomonadota</taxon>
        <taxon>Alphaproteobacteria</taxon>
        <taxon>Sphingomonadales</taxon>
        <taxon>Sphingomonadaceae</taxon>
        <taxon>Novosphingobium</taxon>
    </lineage>
</organism>
<keyword evidence="3" id="KW-1185">Reference proteome</keyword>
<evidence type="ECO:0000256" key="1">
    <source>
        <dbReference type="SAM" id="Phobius"/>
    </source>
</evidence>
<sequence>MAGESHQHQQIMRAASTSLVNNRDFGGRRAGSIGRRSAAIKRDHLFRKLVRAMLALGGVVIAATVAGLVLDGIGWTGIIVTMLAMIGAVAFFSTFPRIKVPTIESLGTGDTKSLVGRTELWLERQRPALPAPAIQLVDQIGGQLDALGLQLDGLDGNTPAARDVRKLVGETLPNLVSTYTSIPRHLRSEAQAGRTPDQQLTESLGKISTEIDSVTRQLAAGAIDNLAIQTRYLDYKYGDGLEAGEKQG</sequence>
<evidence type="ECO:0000313" key="3">
    <source>
        <dbReference type="Proteomes" id="UP001589943"/>
    </source>
</evidence>
<keyword evidence="1" id="KW-0472">Membrane</keyword>
<feature type="transmembrane region" description="Helical" evidence="1">
    <location>
        <begin position="49"/>
        <end position="69"/>
    </location>
</feature>
<keyword evidence="1" id="KW-0812">Transmembrane</keyword>
<accession>A0ABV6PFH3</accession>
<proteinExistence type="predicted"/>
<keyword evidence="1" id="KW-1133">Transmembrane helix</keyword>
<evidence type="ECO:0008006" key="4">
    <source>
        <dbReference type="Google" id="ProtNLM"/>
    </source>
</evidence>
<dbReference type="RefSeq" id="WP_379480067.1">
    <property type="nucleotide sequence ID" value="NZ_JBHLTL010000001.1"/>
</dbReference>
<dbReference type="Proteomes" id="UP001589943">
    <property type="component" value="Unassembled WGS sequence"/>
</dbReference>
<evidence type="ECO:0000313" key="2">
    <source>
        <dbReference type="EMBL" id="MFC0588571.1"/>
    </source>
</evidence>
<reference evidence="2 3" key="1">
    <citation type="submission" date="2024-09" db="EMBL/GenBank/DDBJ databases">
        <authorList>
            <person name="Sun Q."/>
            <person name="Mori K."/>
        </authorList>
    </citation>
    <scope>NUCLEOTIDE SEQUENCE [LARGE SCALE GENOMIC DNA]</scope>
    <source>
        <strain evidence="2 3">NCAIM B.02537</strain>
    </source>
</reference>
<name>A0ABV6PFH3_9SPHN</name>
<protein>
    <recommendedName>
        <fullName evidence="4">5-bromo-4-chloroindolyl phosphate hydrolysis protein</fullName>
    </recommendedName>
</protein>
<feature type="transmembrane region" description="Helical" evidence="1">
    <location>
        <begin position="75"/>
        <end position="95"/>
    </location>
</feature>
<gene>
    <name evidence="2" type="ORF">ACFFF7_04030</name>
</gene>
<comment type="caution">
    <text evidence="2">The sequence shown here is derived from an EMBL/GenBank/DDBJ whole genome shotgun (WGS) entry which is preliminary data.</text>
</comment>
<dbReference type="EMBL" id="JBHLTL010000001">
    <property type="protein sequence ID" value="MFC0588571.1"/>
    <property type="molecule type" value="Genomic_DNA"/>
</dbReference>